<comment type="caution">
    <text evidence="1">The sequence shown here is derived from an EMBL/GenBank/DDBJ whole genome shotgun (WGS) entry which is preliminary data.</text>
</comment>
<accession>A0A438GAN9</accession>
<evidence type="ECO:0000313" key="1">
    <source>
        <dbReference type="EMBL" id="RVW69259.1"/>
    </source>
</evidence>
<dbReference type="Proteomes" id="UP000288805">
    <property type="component" value="Unassembled WGS sequence"/>
</dbReference>
<proteinExistence type="predicted"/>
<evidence type="ECO:0000313" key="2">
    <source>
        <dbReference type="Proteomes" id="UP000288805"/>
    </source>
</evidence>
<protein>
    <recommendedName>
        <fullName evidence="3">Mitochondrial protein</fullName>
    </recommendedName>
</protein>
<gene>
    <name evidence="1" type="ORF">CK203_061405</name>
</gene>
<dbReference type="AlphaFoldDB" id="A0A438GAN9"/>
<name>A0A438GAN9_VITVI</name>
<organism evidence="1 2">
    <name type="scientific">Vitis vinifera</name>
    <name type="common">Grape</name>
    <dbReference type="NCBI Taxonomy" id="29760"/>
    <lineage>
        <taxon>Eukaryota</taxon>
        <taxon>Viridiplantae</taxon>
        <taxon>Streptophyta</taxon>
        <taxon>Embryophyta</taxon>
        <taxon>Tracheophyta</taxon>
        <taxon>Spermatophyta</taxon>
        <taxon>Magnoliopsida</taxon>
        <taxon>eudicotyledons</taxon>
        <taxon>Gunneridae</taxon>
        <taxon>Pentapetalae</taxon>
        <taxon>rosids</taxon>
        <taxon>Vitales</taxon>
        <taxon>Vitaceae</taxon>
        <taxon>Viteae</taxon>
        <taxon>Vitis</taxon>
    </lineage>
</organism>
<dbReference type="EMBL" id="QGNW01000503">
    <property type="protein sequence ID" value="RVW69259.1"/>
    <property type="molecule type" value="Genomic_DNA"/>
</dbReference>
<reference evidence="1 2" key="1">
    <citation type="journal article" date="2018" name="PLoS Genet.">
        <title>Population sequencing reveals clonal diversity and ancestral inbreeding in the grapevine cultivar Chardonnay.</title>
        <authorList>
            <person name="Roach M.J."/>
            <person name="Johnson D.L."/>
            <person name="Bohlmann J."/>
            <person name="van Vuuren H.J."/>
            <person name="Jones S.J."/>
            <person name="Pretorius I.S."/>
            <person name="Schmidt S.A."/>
            <person name="Borneman A.R."/>
        </authorList>
    </citation>
    <scope>NUCLEOTIDE SEQUENCE [LARGE SCALE GENOMIC DNA]</scope>
    <source>
        <strain evidence="2">cv. Chardonnay</strain>
        <tissue evidence="1">Leaf</tissue>
    </source>
</reference>
<sequence length="242" mass="26842">MRKFSWGINHGISRLIYWSSVVILTPKSLLSSPSFIKKFFYNKKTLEKSKSEAGKNKASMICFGMVQQGPRDKGLSSKGESSYGGGSSGFEICFMRWIALILMADPYMTAVKFNLLSAGGNPSKITGLKWDAAYPVSSLICALEGKKKKHGRGLAKVFEIKELRRLKYLLGIEVAHSKRGIFVSQQKYVLNLLQEIGKIGCKPTDTPIDPNHKLGEASEDAAVDKGMYQKLVGRLIYLSIHN</sequence>
<evidence type="ECO:0008006" key="3">
    <source>
        <dbReference type="Google" id="ProtNLM"/>
    </source>
</evidence>